<accession>A0ABT3AZH8</accession>
<dbReference type="Proteomes" id="UP001526143">
    <property type="component" value="Unassembled WGS sequence"/>
</dbReference>
<evidence type="ECO:0000313" key="2">
    <source>
        <dbReference type="Proteomes" id="UP001526143"/>
    </source>
</evidence>
<protein>
    <recommendedName>
        <fullName evidence="3">GATA-type domain-containing protein</fullName>
    </recommendedName>
</protein>
<keyword evidence="2" id="KW-1185">Reference proteome</keyword>
<dbReference type="EMBL" id="JAOWRF010000197">
    <property type="protein sequence ID" value="MCV3214519.1"/>
    <property type="molecule type" value="Genomic_DNA"/>
</dbReference>
<evidence type="ECO:0008006" key="3">
    <source>
        <dbReference type="Google" id="ProtNLM"/>
    </source>
</evidence>
<reference evidence="1 2" key="1">
    <citation type="submission" date="2022-10" db="EMBL/GenBank/DDBJ databases">
        <title>Identification of biosynthetic pathway for the production of the potent trypsin inhibitor radiosumin.</title>
        <authorList>
            <person name="Fewer D.P."/>
            <person name="Delbaje E."/>
            <person name="Ouyang X."/>
            <person name="Agostino P.D."/>
            <person name="Wahlsten M."/>
            <person name="Jokela J."/>
            <person name="Permi P."/>
            <person name="Haapaniemi E."/>
            <person name="Koistinen H."/>
        </authorList>
    </citation>
    <scope>NUCLEOTIDE SEQUENCE [LARGE SCALE GENOMIC DNA]</scope>
    <source>
        <strain evidence="1 2">NIES-515</strain>
    </source>
</reference>
<organism evidence="1 2">
    <name type="scientific">Plectonema radiosum NIES-515</name>
    <dbReference type="NCBI Taxonomy" id="2986073"/>
    <lineage>
        <taxon>Bacteria</taxon>
        <taxon>Bacillati</taxon>
        <taxon>Cyanobacteriota</taxon>
        <taxon>Cyanophyceae</taxon>
        <taxon>Oscillatoriophycideae</taxon>
        <taxon>Oscillatoriales</taxon>
        <taxon>Microcoleaceae</taxon>
        <taxon>Plectonema</taxon>
    </lineage>
</organism>
<evidence type="ECO:0000313" key="1">
    <source>
        <dbReference type="EMBL" id="MCV3214519.1"/>
    </source>
</evidence>
<dbReference type="RefSeq" id="WP_263746101.1">
    <property type="nucleotide sequence ID" value="NZ_JAOWRF010000197.1"/>
</dbReference>
<name>A0ABT3AZH8_9CYAN</name>
<sequence length="161" mass="18396">MEITVENLNCPLCDLAHHDIDQWAIDPHRTHLCLHCGELFKGTLRGVSRPTFVKMDKPADVIYKYKTYRNILDADSETTAQAILAYEEKHMSAWDRPQTLLNVLTGNLNTSHGTFSSYGAAIDFLKSNPDLKHHHIPVVNDYDTEAYKTLHKLHEIQPDDN</sequence>
<comment type="caution">
    <text evidence="1">The sequence shown here is derived from an EMBL/GenBank/DDBJ whole genome shotgun (WGS) entry which is preliminary data.</text>
</comment>
<proteinExistence type="predicted"/>
<gene>
    <name evidence="1" type="ORF">OGM63_13520</name>
</gene>